<feature type="compositionally biased region" description="Polar residues" evidence="1">
    <location>
        <begin position="45"/>
        <end position="60"/>
    </location>
</feature>
<dbReference type="EMBL" id="MU151935">
    <property type="protein sequence ID" value="KAF9441367.1"/>
    <property type="molecule type" value="Genomic_DNA"/>
</dbReference>
<keyword evidence="4" id="KW-1185">Reference proteome</keyword>
<accession>A0A9P6BW11</accession>
<name>A0A9P6BW11_9AGAR</name>
<evidence type="ECO:0000256" key="1">
    <source>
        <dbReference type="SAM" id="MobiDB-lite"/>
    </source>
</evidence>
<gene>
    <name evidence="3" type="ORF">P691DRAFT_804453</name>
    <name evidence="2" type="ORF">P691DRAFT_812929</name>
</gene>
<evidence type="ECO:0000313" key="4">
    <source>
        <dbReference type="Proteomes" id="UP000807342"/>
    </source>
</evidence>
<proteinExistence type="predicted"/>
<feature type="region of interest" description="Disordered" evidence="1">
    <location>
        <begin position="39"/>
        <end position="60"/>
    </location>
</feature>
<comment type="caution">
    <text evidence="2">The sequence shown here is derived from an EMBL/GenBank/DDBJ whole genome shotgun (WGS) entry which is preliminary data.</text>
</comment>
<reference evidence="2" key="1">
    <citation type="submission" date="2020-11" db="EMBL/GenBank/DDBJ databases">
        <authorList>
            <consortium name="DOE Joint Genome Institute"/>
            <person name="Ahrendt S."/>
            <person name="Riley R."/>
            <person name="Andreopoulos W."/>
            <person name="Labutti K."/>
            <person name="Pangilinan J."/>
            <person name="Ruiz-Duenas F.J."/>
            <person name="Barrasa J.M."/>
            <person name="Sanchez-Garcia M."/>
            <person name="Camarero S."/>
            <person name="Miyauchi S."/>
            <person name="Serrano A."/>
            <person name="Linde D."/>
            <person name="Babiker R."/>
            <person name="Drula E."/>
            <person name="Ayuso-Fernandez I."/>
            <person name="Pacheco R."/>
            <person name="Padilla G."/>
            <person name="Ferreira P."/>
            <person name="Barriuso J."/>
            <person name="Kellner H."/>
            <person name="Castanera R."/>
            <person name="Alfaro M."/>
            <person name="Ramirez L."/>
            <person name="Pisabarro A.G."/>
            <person name="Kuo A."/>
            <person name="Tritt A."/>
            <person name="Lipzen A."/>
            <person name="He G."/>
            <person name="Yan M."/>
            <person name="Ng V."/>
            <person name="Cullen D."/>
            <person name="Martin F."/>
            <person name="Rosso M.-N."/>
            <person name="Henrissat B."/>
            <person name="Hibbett D."/>
            <person name="Martinez A.T."/>
            <person name="Grigoriev I.V."/>
        </authorList>
    </citation>
    <scope>NUCLEOTIDE SEQUENCE</scope>
    <source>
        <strain evidence="2">MF-IS2</strain>
    </source>
</reference>
<protein>
    <submittedName>
        <fullName evidence="2">Uncharacterized protein</fullName>
    </submittedName>
</protein>
<dbReference type="EMBL" id="MU151257">
    <property type="protein sequence ID" value="KAF9446212.1"/>
    <property type="molecule type" value="Genomic_DNA"/>
</dbReference>
<evidence type="ECO:0000313" key="3">
    <source>
        <dbReference type="EMBL" id="KAF9446212.1"/>
    </source>
</evidence>
<sequence>MGTGEPFLLIVGDVFNGTGDPFLPLLSLALGIPGSSPLDRFPDPNSLTNPSTDSESSTGNCTNRCCCCCCDRGT</sequence>
<evidence type="ECO:0000313" key="2">
    <source>
        <dbReference type="EMBL" id="KAF9441367.1"/>
    </source>
</evidence>
<organism evidence="2 4">
    <name type="scientific">Macrolepiota fuliginosa MF-IS2</name>
    <dbReference type="NCBI Taxonomy" id="1400762"/>
    <lineage>
        <taxon>Eukaryota</taxon>
        <taxon>Fungi</taxon>
        <taxon>Dikarya</taxon>
        <taxon>Basidiomycota</taxon>
        <taxon>Agaricomycotina</taxon>
        <taxon>Agaricomycetes</taxon>
        <taxon>Agaricomycetidae</taxon>
        <taxon>Agaricales</taxon>
        <taxon>Agaricineae</taxon>
        <taxon>Agaricaceae</taxon>
        <taxon>Macrolepiota</taxon>
    </lineage>
</organism>
<dbReference type="Proteomes" id="UP000807342">
    <property type="component" value="Unassembled WGS sequence"/>
</dbReference>
<dbReference type="AlphaFoldDB" id="A0A9P6BW11"/>